<dbReference type="Proteomes" id="UP001165121">
    <property type="component" value="Unassembled WGS sequence"/>
</dbReference>
<comment type="similarity">
    <text evidence="1">Belongs to the peptidase C48 family.</text>
</comment>
<feature type="domain" description="Ubiquitin-like protease family profile" evidence="5">
    <location>
        <begin position="311"/>
        <end position="345"/>
    </location>
</feature>
<evidence type="ECO:0000313" key="7">
    <source>
        <dbReference type="Proteomes" id="UP001165121"/>
    </source>
</evidence>
<keyword evidence="3" id="KW-0378">Hydrolase</keyword>
<dbReference type="EMBL" id="BSXT01002995">
    <property type="protein sequence ID" value="GMF51989.1"/>
    <property type="molecule type" value="Genomic_DNA"/>
</dbReference>
<feature type="region of interest" description="Disordered" evidence="4">
    <location>
        <begin position="1"/>
        <end position="21"/>
    </location>
</feature>
<reference evidence="6" key="1">
    <citation type="submission" date="2023-04" db="EMBL/GenBank/DDBJ databases">
        <title>Phytophthora fragariaefolia NBRC 109709.</title>
        <authorList>
            <person name="Ichikawa N."/>
            <person name="Sato H."/>
            <person name="Tonouchi N."/>
        </authorList>
    </citation>
    <scope>NUCLEOTIDE SEQUENCE</scope>
    <source>
        <strain evidence="6">NBRC 109709</strain>
    </source>
</reference>
<evidence type="ECO:0000256" key="2">
    <source>
        <dbReference type="ARBA" id="ARBA00022670"/>
    </source>
</evidence>
<dbReference type="GO" id="GO:0006508">
    <property type="term" value="P:proteolysis"/>
    <property type="evidence" value="ECO:0007669"/>
    <property type="project" value="UniProtKB-KW"/>
</dbReference>
<dbReference type="GO" id="GO:0008234">
    <property type="term" value="F:cysteine-type peptidase activity"/>
    <property type="evidence" value="ECO:0007669"/>
    <property type="project" value="InterPro"/>
</dbReference>
<organism evidence="6 7">
    <name type="scientific">Phytophthora fragariaefolia</name>
    <dbReference type="NCBI Taxonomy" id="1490495"/>
    <lineage>
        <taxon>Eukaryota</taxon>
        <taxon>Sar</taxon>
        <taxon>Stramenopiles</taxon>
        <taxon>Oomycota</taxon>
        <taxon>Peronosporomycetes</taxon>
        <taxon>Peronosporales</taxon>
        <taxon>Peronosporaceae</taxon>
        <taxon>Phytophthora</taxon>
    </lineage>
</organism>
<keyword evidence="7" id="KW-1185">Reference proteome</keyword>
<evidence type="ECO:0000256" key="4">
    <source>
        <dbReference type="SAM" id="MobiDB-lite"/>
    </source>
</evidence>
<sequence length="437" mass="47627">MLGRSSVLTLVPDDNTGGDELLTGLTPDYARTDGDELLTGLASTNAETDTVDETSSVPQQCDQSGTVGSQSCTVGAESEPLQTLPTATEETQFVIASPPRSRGRPKTSAKAKKAAKRPSTWRKKALSSSLPPTKPIIPPASITRMLRPEQIRLCYQKVTALQSEHKTLAENDLAVNIPGFVVFSTRTLRTMQLWHKATKAANLVDKLLKWVQTIDFTIPMPTPSQVHEQPDLMSKANTIPLLSRKAEVLDLVRKTCLSDDTINIVMAKLFGGRRDVTIVDPSIIGSVEGGHMPGVTAVLADVFANVTSGKILIPVCCSKTHWCGIILDLDMKNVCIYDPMKSSYTVRVRALAESLIVQLPDYAPRNCPLAAPNPEPKASLKSPSHRQHTSIFICVGSVVLKERLALKMAMSIQHLGFLSQQHQFLAIINRTFKTRAS</sequence>
<dbReference type="Pfam" id="PF02902">
    <property type="entry name" value="Peptidase_C48"/>
    <property type="match status" value="1"/>
</dbReference>
<feature type="region of interest" description="Disordered" evidence="4">
    <location>
        <begin position="97"/>
        <end position="139"/>
    </location>
</feature>
<dbReference type="AlphaFoldDB" id="A0A9W6Y308"/>
<dbReference type="InterPro" id="IPR003653">
    <property type="entry name" value="Peptidase_C48_C"/>
</dbReference>
<feature type="region of interest" description="Disordered" evidence="4">
    <location>
        <begin position="46"/>
        <end position="73"/>
    </location>
</feature>
<gene>
    <name evidence="6" type="ORF">Pfra01_002120500</name>
</gene>
<accession>A0A9W6Y308</accession>
<dbReference type="SUPFAM" id="SSF54001">
    <property type="entry name" value="Cysteine proteinases"/>
    <property type="match status" value="1"/>
</dbReference>
<name>A0A9W6Y308_9STRA</name>
<keyword evidence="2" id="KW-0645">Protease</keyword>
<dbReference type="Gene3D" id="3.40.395.10">
    <property type="entry name" value="Adenoviral Proteinase, Chain A"/>
    <property type="match status" value="1"/>
</dbReference>
<evidence type="ECO:0000259" key="5">
    <source>
        <dbReference type="Pfam" id="PF02902"/>
    </source>
</evidence>
<evidence type="ECO:0000256" key="1">
    <source>
        <dbReference type="ARBA" id="ARBA00005234"/>
    </source>
</evidence>
<protein>
    <submittedName>
        <fullName evidence="6">Unnamed protein product</fullName>
    </submittedName>
</protein>
<dbReference type="OrthoDB" id="93786at2759"/>
<comment type="caution">
    <text evidence="6">The sequence shown here is derived from an EMBL/GenBank/DDBJ whole genome shotgun (WGS) entry which is preliminary data.</text>
</comment>
<dbReference type="InterPro" id="IPR038765">
    <property type="entry name" value="Papain-like_cys_pep_sf"/>
</dbReference>
<proteinExistence type="inferred from homology"/>
<evidence type="ECO:0000313" key="6">
    <source>
        <dbReference type="EMBL" id="GMF51989.1"/>
    </source>
</evidence>
<evidence type="ECO:0000256" key="3">
    <source>
        <dbReference type="ARBA" id="ARBA00022801"/>
    </source>
</evidence>
<feature type="compositionally biased region" description="Basic residues" evidence="4">
    <location>
        <begin position="101"/>
        <end position="125"/>
    </location>
</feature>